<feature type="region of interest" description="Disordered" evidence="1">
    <location>
        <begin position="195"/>
        <end position="318"/>
    </location>
</feature>
<accession>A0A5B6Z0U2</accession>
<dbReference type="PANTHER" id="PTHR34660:SF3">
    <property type="entry name" value="RRM DOMAIN-CONTAINING PROTEIN"/>
    <property type="match status" value="1"/>
</dbReference>
<evidence type="ECO:0000313" key="2">
    <source>
        <dbReference type="EMBL" id="MPA37654.1"/>
    </source>
</evidence>
<dbReference type="AlphaFoldDB" id="A0A5B6Z0U2"/>
<name>A0A5B6Z0U2_DAVIN</name>
<feature type="region of interest" description="Disordered" evidence="1">
    <location>
        <begin position="1"/>
        <end position="33"/>
    </location>
</feature>
<feature type="compositionally biased region" description="Basic and acidic residues" evidence="1">
    <location>
        <begin position="195"/>
        <end position="282"/>
    </location>
</feature>
<sequence length="458" mass="53303">MENIETRTKRKSTGTKRKKRRRTGTKIKRKPAAQGRRKLLGNLRVTVERSLLRKRRTEIKIKSASQMRRNRPCTFRVTMERSLFETAFWLWRRLITLDLCRSWIGGSEMNKMEQGVSWSKELLVQIRKNMKGWTDWWSRILELWLKGGKRTRIRGLIIARWIGEESGMMRDLVEMQWSRILLEWCKIVLKKCPGKEKPKEKEGDDKRGDKRKDKDREKKSQTKDKDREKEKKKVEKVKERSEHKNTEQDKFKHSNKNDLIGTHDIKNSQLPKECDKSVAKEGNHKKRKVLGTNGFLHDNDVRPNKMPRLTSDPLPENGRKLEPCQTLILFTSDRQGAANNHKLDSKERKLNGIIEVQPSLSISSTKPSPAITQADQIAEASMKLPHPDSKYLSQVFSVPKMDEWSDFDDQEWLFSCNDPPPKKPGVGSVGVNETPWVWAEALPIESADICALPYVIPY</sequence>
<evidence type="ECO:0000256" key="1">
    <source>
        <dbReference type="SAM" id="MobiDB-lite"/>
    </source>
</evidence>
<organism evidence="2">
    <name type="scientific">Davidia involucrata</name>
    <name type="common">Dove tree</name>
    <dbReference type="NCBI Taxonomy" id="16924"/>
    <lineage>
        <taxon>Eukaryota</taxon>
        <taxon>Viridiplantae</taxon>
        <taxon>Streptophyta</taxon>
        <taxon>Embryophyta</taxon>
        <taxon>Tracheophyta</taxon>
        <taxon>Spermatophyta</taxon>
        <taxon>Magnoliopsida</taxon>
        <taxon>eudicotyledons</taxon>
        <taxon>Gunneridae</taxon>
        <taxon>Pentapetalae</taxon>
        <taxon>asterids</taxon>
        <taxon>Cornales</taxon>
        <taxon>Nyssaceae</taxon>
        <taxon>Davidia</taxon>
    </lineage>
</organism>
<gene>
    <name evidence="2" type="ORF">Din_007095</name>
</gene>
<reference evidence="2" key="1">
    <citation type="submission" date="2019-08" db="EMBL/GenBank/DDBJ databases">
        <title>Reference gene set and small RNA set construction with multiple tissues from Davidia involucrata Baill.</title>
        <authorList>
            <person name="Yang H."/>
            <person name="Zhou C."/>
            <person name="Li G."/>
            <person name="Wang J."/>
            <person name="Gao P."/>
            <person name="Wang M."/>
            <person name="Wang R."/>
            <person name="Zhao Y."/>
        </authorList>
    </citation>
    <scope>NUCLEOTIDE SEQUENCE</scope>
    <source>
        <tissue evidence="2">Mixed with DoveR01_LX</tissue>
    </source>
</reference>
<feature type="compositionally biased region" description="Basic residues" evidence="1">
    <location>
        <begin position="8"/>
        <end position="33"/>
    </location>
</feature>
<dbReference type="PANTHER" id="PTHR34660">
    <property type="entry name" value="MYB-LIKE PROTEIN X"/>
    <property type="match status" value="1"/>
</dbReference>
<dbReference type="EMBL" id="GHES01007095">
    <property type="protein sequence ID" value="MPA37654.1"/>
    <property type="molecule type" value="Transcribed_RNA"/>
</dbReference>
<evidence type="ECO:0008006" key="3">
    <source>
        <dbReference type="Google" id="ProtNLM"/>
    </source>
</evidence>
<proteinExistence type="predicted"/>
<protein>
    <recommendedName>
        <fullName evidence="3">Myb-like protein X</fullName>
    </recommendedName>
</protein>